<protein>
    <recommendedName>
        <fullName evidence="1">G domain-containing protein</fullName>
    </recommendedName>
</protein>
<reference evidence="2 3" key="1">
    <citation type="submission" date="2016-06" db="EMBL/GenBank/DDBJ databases">
        <title>Comparative genomics of the ectomycorrhizal sister species Rhizopogon vinicolor and Rhizopogon vesiculosus (Basidiomycota: Boletales) reveals a divergence of the mating type B locus.</title>
        <authorList>
            <consortium name="DOE Joint Genome Institute"/>
            <person name="Mujic A.B."/>
            <person name="Kuo A."/>
            <person name="Tritt A."/>
            <person name="Lipzen A."/>
            <person name="Chen C."/>
            <person name="Johnson J."/>
            <person name="Sharma A."/>
            <person name="Barry K."/>
            <person name="Grigoriev I.V."/>
            <person name="Spatafora J.W."/>
        </authorList>
    </citation>
    <scope>NUCLEOTIDE SEQUENCE [LARGE SCALE GENOMIC DNA]</scope>
    <source>
        <strain evidence="2 3">AM-OR11-026</strain>
    </source>
</reference>
<dbReference type="GO" id="GO:0005525">
    <property type="term" value="F:GTP binding"/>
    <property type="evidence" value="ECO:0007669"/>
    <property type="project" value="InterPro"/>
</dbReference>
<dbReference type="OrthoDB" id="391988at2759"/>
<evidence type="ECO:0000313" key="2">
    <source>
        <dbReference type="EMBL" id="OAX37669.1"/>
    </source>
</evidence>
<organism evidence="2 3">
    <name type="scientific">Rhizopogon vinicolor AM-OR11-026</name>
    <dbReference type="NCBI Taxonomy" id="1314800"/>
    <lineage>
        <taxon>Eukaryota</taxon>
        <taxon>Fungi</taxon>
        <taxon>Dikarya</taxon>
        <taxon>Basidiomycota</taxon>
        <taxon>Agaricomycotina</taxon>
        <taxon>Agaricomycetes</taxon>
        <taxon>Agaricomycetidae</taxon>
        <taxon>Boletales</taxon>
        <taxon>Suillineae</taxon>
        <taxon>Rhizopogonaceae</taxon>
        <taxon>Rhizopogon</taxon>
    </lineage>
</organism>
<feature type="domain" description="G" evidence="1">
    <location>
        <begin position="153"/>
        <end position="244"/>
    </location>
</feature>
<evidence type="ECO:0000313" key="3">
    <source>
        <dbReference type="Proteomes" id="UP000092154"/>
    </source>
</evidence>
<dbReference type="InParanoid" id="A0A1B7MYH7"/>
<proteinExistence type="predicted"/>
<name>A0A1B7MYH7_9AGAM</name>
<dbReference type="InterPro" id="IPR006073">
    <property type="entry name" value="GTP-bd"/>
</dbReference>
<dbReference type="SUPFAM" id="SSF52540">
    <property type="entry name" value="P-loop containing nucleoside triphosphate hydrolases"/>
    <property type="match status" value="1"/>
</dbReference>
<accession>A0A1B7MYH7</accession>
<dbReference type="InterPro" id="IPR027417">
    <property type="entry name" value="P-loop_NTPase"/>
</dbReference>
<dbReference type="AlphaFoldDB" id="A0A1B7MYH7"/>
<dbReference type="Proteomes" id="UP000092154">
    <property type="component" value="Unassembled WGS sequence"/>
</dbReference>
<gene>
    <name evidence="2" type="ORF">K503DRAFT_801056</name>
</gene>
<dbReference type="STRING" id="1314800.A0A1B7MYH7"/>
<keyword evidence="3" id="KW-1185">Reference proteome</keyword>
<dbReference type="Gene3D" id="3.40.50.300">
    <property type="entry name" value="P-loop containing nucleotide triphosphate hydrolases"/>
    <property type="match status" value="1"/>
</dbReference>
<sequence length="616" mass="68819">MAASSSSHLHISDISVDFSKSGRDIKSAELWLRGVQRHVGTDLGSGKTLHETLVPPMKLSRGDTFSLRLLHKSQFLRRNKHKDINFDTEEVFRACDTREKHEYHKSHKGFAVVLNLNGNTSTEPAGQSASSSEESLELRPTTDKIFEICPRFRILVIGKTGVGKSSLINKAFGVDTVSSDGKRGEVDINIEFISEQNDKFVLHDSKGFEPSEGDNLEIVQQFIQKRRQKDALKDKLHAIWLCLEIARAGGRVLETGTEKFLKSKRDGELGDIPVVVVLTKYDTFIDHVERTLDYSPLKGWSEDAVDKHINQTVEAERDVFTRRVQEAAGSNIPYATVSNKDGHKEMIAHLIQVTEERVRQHVASVASVVAGVAQRVDPKLNIKTSIEVGKKKYWKALTSAAAFKGKTVQACLQVLHTDIIRVWNFHDPHRYLESKEFKASVVALVDKLDVGSIANPNRNMAVGLSTVGAIAGIKKKVSALSGPAAPIVVPIMASMVFAKWVYDTYQLSRVLLHHFIAYIVDLTLILQTLYLISESQELTPRAIKLAVKAYDDSTIRNDAHVQIQGDDWNLPLRDDEDRDTLDKIVQLMHKFSIEAGEISRLRALIPTVGSVPDEQW</sequence>
<dbReference type="Pfam" id="PF01926">
    <property type="entry name" value="MMR_HSR1"/>
    <property type="match status" value="1"/>
</dbReference>
<dbReference type="EMBL" id="KV448338">
    <property type="protein sequence ID" value="OAX37669.1"/>
    <property type="molecule type" value="Genomic_DNA"/>
</dbReference>
<evidence type="ECO:0000259" key="1">
    <source>
        <dbReference type="Pfam" id="PF01926"/>
    </source>
</evidence>